<dbReference type="Proteomes" id="UP001066276">
    <property type="component" value="Chromosome 5"/>
</dbReference>
<feature type="region of interest" description="Disordered" evidence="1">
    <location>
        <begin position="95"/>
        <end position="141"/>
    </location>
</feature>
<proteinExistence type="predicted"/>
<evidence type="ECO:0000313" key="3">
    <source>
        <dbReference type="Proteomes" id="UP001066276"/>
    </source>
</evidence>
<sequence>MPIFLLLLEYCIYKQYEYPLTEPVWRPISDLYFSQTSLGLCVQCACDGPALPDTSVNEAACADAATGNPELEDGGACHLGFPRLKGTRQPTRVLENAEKEGRWAAEGKKSVEETGVWRTENGRPKRSPVKSLRTGRREGPD</sequence>
<evidence type="ECO:0000256" key="1">
    <source>
        <dbReference type="SAM" id="MobiDB-lite"/>
    </source>
</evidence>
<dbReference type="AlphaFoldDB" id="A0AAV7RY69"/>
<name>A0AAV7RY69_PLEWA</name>
<protein>
    <submittedName>
        <fullName evidence="2">Uncharacterized protein</fullName>
    </submittedName>
</protein>
<keyword evidence="3" id="KW-1185">Reference proteome</keyword>
<comment type="caution">
    <text evidence="2">The sequence shown here is derived from an EMBL/GenBank/DDBJ whole genome shotgun (WGS) entry which is preliminary data.</text>
</comment>
<dbReference type="EMBL" id="JANPWB010000009">
    <property type="protein sequence ID" value="KAJ1156632.1"/>
    <property type="molecule type" value="Genomic_DNA"/>
</dbReference>
<organism evidence="2 3">
    <name type="scientific">Pleurodeles waltl</name>
    <name type="common">Iberian ribbed newt</name>
    <dbReference type="NCBI Taxonomy" id="8319"/>
    <lineage>
        <taxon>Eukaryota</taxon>
        <taxon>Metazoa</taxon>
        <taxon>Chordata</taxon>
        <taxon>Craniata</taxon>
        <taxon>Vertebrata</taxon>
        <taxon>Euteleostomi</taxon>
        <taxon>Amphibia</taxon>
        <taxon>Batrachia</taxon>
        <taxon>Caudata</taxon>
        <taxon>Salamandroidea</taxon>
        <taxon>Salamandridae</taxon>
        <taxon>Pleurodelinae</taxon>
        <taxon>Pleurodeles</taxon>
    </lineage>
</organism>
<gene>
    <name evidence="2" type="ORF">NDU88_009350</name>
</gene>
<accession>A0AAV7RY69</accession>
<feature type="compositionally biased region" description="Basic and acidic residues" evidence="1">
    <location>
        <begin position="95"/>
        <end position="112"/>
    </location>
</feature>
<evidence type="ECO:0000313" key="2">
    <source>
        <dbReference type="EMBL" id="KAJ1156632.1"/>
    </source>
</evidence>
<reference evidence="2" key="1">
    <citation type="journal article" date="2022" name="bioRxiv">
        <title>Sequencing and chromosome-scale assembly of the giantPleurodeles waltlgenome.</title>
        <authorList>
            <person name="Brown T."/>
            <person name="Elewa A."/>
            <person name="Iarovenko S."/>
            <person name="Subramanian E."/>
            <person name="Araus A.J."/>
            <person name="Petzold A."/>
            <person name="Susuki M."/>
            <person name="Suzuki K.-i.T."/>
            <person name="Hayashi T."/>
            <person name="Toyoda A."/>
            <person name="Oliveira C."/>
            <person name="Osipova E."/>
            <person name="Leigh N.D."/>
            <person name="Simon A."/>
            <person name="Yun M.H."/>
        </authorList>
    </citation>
    <scope>NUCLEOTIDE SEQUENCE</scope>
    <source>
        <strain evidence="2">20211129_DDA</strain>
        <tissue evidence="2">Liver</tissue>
    </source>
</reference>